<dbReference type="InterPro" id="IPR054120">
    <property type="entry name" value="PBPA_dimer"/>
</dbReference>
<feature type="domain" description="Penicillin binding protein A dimerisation" evidence="2">
    <location>
        <begin position="52"/>
        <end position="135"/>
    </location>
</feature>
<evidence type="ECO:0000259" key="2">
    <source>
        <dbReference type="Pfam" id="PF21922"/>
    </source>
</evidence>
<dbReference type="Gene3D" id="3.90.1310.10">
    <property type="entry name" value="Penicillin-binding protein 2a (Domain 2)"/>
    <property type="match status" value="1"/>
</dbReference>
<dbReference type="SUPFAM" id="SSF56601">
    <property type="entry name" value="beta-lactamase/transpeptidase-like"/>
    <property type="match status" value="1"/>
</dbReference>
<dbReference type="InterPro" id="IPR012338">
    <property type="entry name" value="Beta-lactam/transpept-like"/>
</dbReference>
<dbReference type="EMBL" id="BMNA01000003">
    <property type="protein sequence ID" value="GGM00156.1"/>
    <property type="molecule type" value="Genomic_DNA"/>
</dbReference>
<dbReference type="Proteomes" id="UP000655208">
    <property type="component" value="Unassembled WGS sequence"/>
</dbReference>
<protein>
    <submittedName>
        <fullName evidence="3">Penicillin-binding protein A</fullName>
    </submittedName>
</protein>
<dbReference type="Pfam" id="PF00905">
    <property type="entry name" value="Transpeptidase"/>
    <property type="match status" value="1"/>
</dbReference>
<dbReference type="GO" id="GO:0005886">
    <property type="term" value="C:plasma membrane"/>
    <property type="evidence" value="ECO:0007669"/>
    <property type="project" value="TreeGrafter"/>
</dbReference>
<dbReference type="GO" id="GO:0071555">
    <property type="term" value="P:cell wall organization"/>
    <property type="evidence" value="ECO:0007669"/>
    <property type="project" value="TreeGrafter"/>
</dbReference>
<dbReference type="AlphaFoldDB" id="A0A917SWP0"/>
<dbReference type="Pfam" id="PF21922">
    <property type="entry name" value="PBP_dimer_2"/>
    <property type="match status" value="1"/>
</dbReference>
<dbReference type="PANTHER" id="PTHR30627">
    <property type="entry name" value="PEPTIDOGLYCAN D,D-TRANSPEPTIDASE"/>
    <property type="match status" value="1"/>
</dbReference>
<evidence type="ECO:0000313" key="4">
    <source>
        <dbReference type="Proteomes" id="UP000655208"/>
    </source>
</evidence>
<reference evidence="3" key="1">
    <citation type="journal article" date="2014" name="Int. J. Syst. Evol. Microbiol.">
        <title>Complete genome sequence of Corynebacterium casei LMG S-19264T (=DSM 44701T), isolated from a smear-ripened cheese.</title>
        <authorList>
            <consortium name="US DOE Joint Genome Institute (JGI-PGF)"/>
            <person name="Walter F."/>
            <person name="Albersmeier A."/>
            <person name="Kalinowski J."/>
            <person name="Ruckert C."/>
        </authorList>
    </citation>
    <scope>NUCLEOTIDE SEQUENCE</scope>
    <source>
        <strain evidence="3">CGMCC 4.7308</strain>
    </source>
</reference>
<dbReference type="RefSeq" id="WP_229674246.1">
    <property type="nucleotide sequence ID" value="NZ_BMNA01000003.1"/>
</dbReference>
<dbReference type="InterPro" id="IPR001460">
    <property type="entry name" value="PCN-bd_Tpept"/>
</dbReference>
<accession>A0A917SWP0</accession>
<sequence>MRRPVRNLGTAVMVLVVLLLANLTYLQVVRAGALRNDPHNSRTLLEEYSRQRGQIIAAGGVVLARSDPSNDAFRYQRKYPGGAMYQAVTGYYSSVYGATGIERAQNGILSGDDDSLLGDQLSDLLTGRDPRGGNVYLSLVPAVQKAAWDGLTANGYTGAVVAIKPQTGAILAMATTPSYDPSPLASHSEAVQRRQSAIINSSVPSPRTNRAIGAVYPPGSTFKLVVSGAALQHGYNPQSRVTGASRITLPGGGSMSNFENETCGDGDGSDVTLTTALAFSCNTAFAEVGMSIGAQAIKNQGAALGIDPDGTNVGLDVVGSRMGDMPDAAAVAQSSIGQRDVALTPLQDAVIAATIADHGTRMHPYLVQRTTRPDLSVIDSTEPVVDQQDAMPAAVADQVRDMMIESEKETPGAGQIADLVIASKTGTAEHGTDPKNTPPHAWYVAFAPAEDPQVAVAVLVENGGNGALDATGGKVAAPIGRSVIAAALSAGS</sequence>
<dbReference type="InterPro" id="IPR050515">
    <property type="entry name" value="Beta-lactam/transpept"/>
</dbReference>
<dbReference type="Gene3D" id="3.40.710.10">
    <property type="entry name" value="DD-peptidase/beta-lactamase superfamily"/>
    <property type="match status" value="1"/>
</dbReference>
<evidence type="ECO:0000259" key="1">
    <source>
        <dbReference type="Pfam" id="PF00905"/>
    </source>
</evidence>
<feature type="domain" description="Penicillin-binding protein transpeptidase" evidence="1">
    <location>
        <begin position="158"/>
        <end position="484"/>
    </location>
</feature>
<keyword evidence="4" id="KW-1185">Reference proteome</keyword>
<organism evidence="3 4">
    <name type="scientific">Nakamurella endophytica</name>
    <dbReference type="NCBI Taxonomy" id="1748367"/>
    <lineage>
        <taxon>Bacteria</taxon>
        <taxon>Bacillati</taxon>
        <taxon>Actinomycetota</taxon>
        <taxon>Actinomycetes</taxon>
        <taxon>Nakamurellales</taxon>
        <taxon>Nakamurellaceae</taxon>
        <taxon>Nakamurella</taxon>
    </lineage>
</organism>
<dbReference type="PANTHER" id="PTHR30627:SF24">
    <property type="entry name" value="PENICILLIN-BINDING PROTEIN 4B"/>
    <property type="match status" value="1"/>
</dbReference>
<name>A0A917SWP0_9ACTN</name>
<evidence type="ECO:0000313" key="3">
    <source>
        <dbReference type="EMBL" id="GGM00156.1"/>
    </source>
</evidence>
<gene>
    <name evidence="3" type="primary">pbpA</name>
    <name evidence="3" type="ORF">GCM10011594_20300</name>
</gene>
<reference evidence="3" key="2">
    <citation type="submission" date="2020-09" db="EMBL/GenBank/DDBJ databases">
        <authorList>
            <person name="Sun Q."/>
            <person name="Zhou Y."/>
        </authorList>
    </citation>
    <scope>NUCLEOTIDE SEQUENCE</scope>
    <source>
        <strain evidence="3">CGMCC 4.7308</strain>
    </source>
</reference>
<dbReference type="GO" id="GO:0071972">
    <property type="term" value="F:peptidoglycan L,D-transpeptidase activity"/>
    <property type="evidence" value="ECO:0007669"/>
    <property type="project" value="TreeGrafter"/>
</dbReference>
<dbReference type="GO" id="GO:0008658">
    <property type="term" value="F:penicillin binding"/>
    <property type="evidence" value="ECO:0007669"/>
    <property type="project" value="InterPro"/>
</dbReference>
<proteinExistence type="predicted"/>
<comment type="caution">
    <text evidence="3">The sequence shown here is derived from an EMBL/GenBank/DDBJ whole genome shotgun (WGS) entry which is preliminary data.</text>
</comment>